<dbReference type="PANTHER" id="PTHR33376:SF15">
    <property type="entry name" value="BLL6794 PROTEIN"/>
    <property type="match status" value="1"/>
</dbReference>
<gene>
    <name evidence="3" type="ORF">WG929_14005</name>
</gene>
<protein>
    <submittedName>
        <fullName evidence="3">TRAP transporter substrate-binding protein</fullName>
    </submittedName>
</protein>
<dbReference type="Pfam" id="PF03480">
    <property type="entry name" value="DctP"/>
    <property type="match status" value="1"/>
</dbReference>
<comment type="caution">
    <text evidence="3">The sequence shown here is derived from an EMBL/GenBank/DDBJ whole genome shotgun (WGS) entry which is preliminary data.</text>
</comment>
<dbReference type="CDD" id="cd13665">
    <property type="entry name" value="PBP2_TRAP_Dctp3_4"/>
    <property type="match status" value="1"/>
</dbReference>
<keyword evidence="4" id="KW-1185">Reference proteome</keyword>
<dbReference type="NCBIfam" id="NF037995">
    <property type="entry name" value="TRAP_S1"/>
    <property type="match status" value="1"/>
</dbReference>
<feature type="chain" id="PRO_5045656417" evidence="2">
    <location>
        <begin position="20"/>
        <end position="345"/>
    </location>
</feature>
<evidence type="ECO:0000256" key="1">
    <source>
        <dbReference type="ARBA" id="ARBA00022729"/>
    </source>
</evidence>
<name>A0ABW8NKM9_9GAMM</name>
<sequence length="345" mass="38473">MKYLVSLFFSLLLSVSVQAQTTIRIATWLPPSNPQNAEVWPTWIKWVEDATEGRVTVKLEYGMGHPKSLFALVEDGVVDMGFSVLGYIPGRFKLPLVAELPNISNSAEATSVALWRTQEKYFASAHEFDGLELLGMFVHGPSQIHTRNRFDTLEELSQMKIRIGGGLQGPIAERLGVTPVQAPAPKTYEMMQQGVVDGTFMPALEQKYSRLSEVSQQLTVIPKGLYASSFAFFANPEFMDSLAPRDRDAILSVSGEKLSALAGRAWETGDKEGYKTARAAGVKILQLREEDALTIAFRDRLAYLPEEWVISVADRNVDATQAMNYLKQQALFYEQQHAVNHVEQP</sequence>
<reference evidence="3 4" key="1">
    <citation type="submission" date="2024-03" db="EMBL/GenBank/DDBJ databases">
        <title>High-quality draft genome sequence of Oceanobacter sp. wDCs-4.</title>
        <authorList>
            <person name="Dong C."/>
        </authorList>
    </citation>
    <scope>NUCLEOTIDE SEQUENCE [LARGE SCALE GENOMIC DNA]</scope>
    <source>
        <strain evidence="4">wDCs-4</strain>
    </source>
</reference>
<dbReference type="Proteomes" id="UP001620597">
    <property type="component" value="Unassembled WGS sequence"/>
</dbReference>
<evidence type="ECO:0000256" key="2">
    <source>
        <dbReference type="SAM" id="SignalP"/>
    </source>
</evidence>
<dbReference type="InterPro" id="IPR018389">
    <property type="entry name" value="DctP_fam"/>
</dbReference>
<proteinExistence type="predicted"/>
<dbReference type="Gene3D" id="3.40.190.170">
    <property type="entry name" value="Bacterial extracellular solute-binding protein, family 7"/>
    <property type="match status" value="1"/>
</dbReference>
<evidence type="ECO:0000313" key="4">
    <source>
        <dbReference type="Proteomes" id="UP001620597"/>
    </source>
</evidence>
<organism evidence="3 4">
    <name type="scientific">Oceanobacter antarcticus</name>
    <dbReference type="NCBI Taxonomy" id="3133425"/>
    <lineage>
        <taxon>Bacteria</taxon>
        <taxon>Pseudomonadati</taxon>
        <taxon>Pseudomonadota</taxon>
        <taxon>Gammaproteobacteria</taxon>
        <taxon>Oceanospirillales</taxon>
        <taxon>Oceanospirillaceae</taxon>
        <taxon>Oceanobacter</taxon>
    </lineage>
</organism>
<feature type="signal peptide" evidence="2">
    <location>
        <begin position="1"/>
        <end position="19"/>
    </location>
</feature>
<dbReference type="PANTHER" id="PTHR33376">
    <property type="match status" value="1"/>
</dbReference>
<evidence type="ECO:0000313" key="3">
    <source>
        <dbReference type="EMBL" id="MFK4753525.1"/>
    </source>
</evidence>
<dbReference type="InterPro" id="IPR038404">
    <property type="entry name" value="TRAP_DctP_sf"/>
</dbReference>
<dbReference type="EMBL" id="JBBKTX010000017">
    <property type="protein sequence ID" value="MFK4753525.1"/>
    <property type="molecule type" value="Genomic_DNA"/>
</dbReference>
<dbReference type="RefSeq" id="WP_416206554.1">
    <property type="nucleotide sequence ID" value="NZ_JBBKTX010000017.1"/>
</dbReference>
<keyword evidence="1 2" id="KW-0732">Signal</keyword>
<accession>A0ABW8NKM9</accession>